<evidence type="ECO:0000256" key="1">
    <source>
        <dbReference type="SAM" id="Phobius"/>
    </source>
</evidence>
<protein>
    <submittedName>
        <fullName evidence="2">Uncharacterized protein</fullName>
    </submittedName>
</protein>
<feature type="transmembrane region" description="Helical" evidence="1">
    <location>
        <begin position="109"/>
        <end position="131"/>
    </location>
</feature>
<comment type="caution">
    <text evidence="2">The sequence shown here is derived from an EMBL/GenBank/DDBJ whole genome shotgun (WGS) entry which is preliminary data.</text>
</comment>
<keyword evidence="3" id="KW-1185">Reference proteome</keyword>
<feature type="transmembrane region" description="Helical" evidence="1">
    <location>
        <begin position="50"/>
        <end position="72"/>
    </location>
</feature>
<feature type="transmembrane region" description="Helical" evidence="1">
    <location>
        <begin position="6"/>
        <end position="21"/>
    </location>
</feature>
<evidence type="ECO:0000313" key="2">
    <source>
        <dbReference type="EMBL" id="MCH8616340.1"/>
    </source>
</evidence>
<keyword evidence="1" id="KW-0472">Membrane</keyword>
<dbReference type="Proteomes" id="UP001203058">
    <property type="component" value="Unassembled WGS sequence"/>
</dbReference>
<dbReference type="RefSeq" id="WP_241447142.1">
    <property type="nucleotide sequence ID" value="NZ_JAKZHW010000001.1"/>
</dbReference>
<gene>
    <name evidence="2" type="ORF">LZ016_09540</name>
</gene>
<dbReference type="EMBL" id="JAKZHW010000001">
    <property type="protein sequence ID" value="MCH8616340.1"/>
    <property type="molecule type" value="Genomic_DNA"/>
</dbReference>
<feature type="transmembrane region" description="Helical" evidence="1">
    <location>
        <begin position="28"/>
        <end position="44"/>
    </location>
</feature>
<accession>A0ABS9VMY6</accession>
<keyword evidence="1" id="KW-0812">Transmembrane</keyword>
<proteinExistence type="predicted"/>
<keyword evidence="1" id="KW-1133">Transmembrane helix</keyword>
<organism evidence="2 3">
    <name type="scientific">Sphingomonas telluris</name>
    <dbReference type="NCBI Taxonomy" id="2907998"/>
    <lineage>
        <taxon>Bacteria</taxon>
        <taxon>Pseudomonadati</taxon>
        <taxon>Pseudomonadota</taxon>
        <taxon>Alphaproteobacteria</taxon>
        <taxon>Sphingomonadales</taxon>
        <taxon>Sphingomonadaceae</taxon>
        <taxon>Sphingomonas</taxon>
    </lineage>
</organism>
<name>A0ABS9VMY6_9SPHN</name>
<evidence type="ECO:0000313" key="3">
    <source>
        <dbReference type="Proteomes" id="UP001203058"/>
    </source>
</evidence>
<sequence>MLSPPIYYTILTIVCLFAFWQGRADERAAAAICVLATVASNLVYQPTKSSYAGVEVGVFVVDTLTLVGFTLIALRSERFWPLWLAGLQLTTVFSHLLKAIQLDLMPQAYAAAARFWAYPIFLIIVVGTWRAGRRRLSERRQAALA</sequence>
<reference evidence="2 3" key="1">
    <citation type="submission" date="2022-03" db="EMBL/GenBank/DDBJ databases">
        <authorList>
            <person name="Jo J.-H."/>
            <person name="Im W.-T."/>
        </authorList>
    </citation>
    <scope>NUCLEOTIDE SEQUENCE [LARGE SCALE GENOMIC DNA]</scope>
    <source>
        <strain evidence="2 3">SM33</strain>
    </source>
</reference>